<dbReference type="FunFam" id="2.60.120.1040:FF:000003">
    <property type="entry name" value="Zinc finger protein zpr1"/>
    <property type="match status" value="1"/>
</dbReference>
<feature type="domain" description="Zinc finger ZPR1-type" evidence="9">
    <location>
        <begin position="281"/>
        <end position="441"/>
    </location>
</feature>
<dbReference type="GeneID" id="108665040"/>
<keyword evidence="6" id="KW-0862">Zinc</keyword>
<organism evidence="10 11">
    <name type="scientific">Hyalella azteca</name>
    <name type="common">Amphipod</name>
    <dbReference type="NCBI Taxonomy" id="294128"/>
    <lineage>
        <taxon>Eukaryota</taxon>
        <taxon>Metazoa</taxon>
        <taxon>Ecdysozoa</taxon>
        <taxon>Arthropoda</taxon>
        <taxon>Crustacea</taxon>
        <taxon>Multicrustacea</taxon>
        <taxon>Malacostraca</taxon>
        <taxon>Eumalacostraca</taxon>
        <taxon>Peracarida</taxon>
        <taxon>Amphipoda</taxon>
        <taxon>Senticaudata</taxon>
        <taxon>Talitrida</taxon>
        <taxon>Talitroidea</taxon>
        <taxon>Hyalellidae</taxon>
        <taxon>Hyalella</taxon>
    </lineage>
</organism>
<keyword evidence="4" id="KW-0677">Repeat</keyword>
<dbReference type="InterPro" id="IPR040141">
    <property type="entry name" value="ZPR1"/>
</dbReference>
<sequence length="479" mass="52872">MMTSEDIVPEPLFLDLASESEDPSVTEISSLCLQCQQQGTTRLLLTLIPYFKRVMVSSFSCPHCHFTNSSLLNVGEIQPKGIKYTLGVTSQADLRRMVVRSDYASVAIPEVELEMTSGSGKGEITNVEGLLSKVIANLQLDQAVRREADPEGAEKIDEFINKLGALMELQEPFTVKLDDPSGNSFIERLSANGLRDPALSWSSYDRSPQQDELLGIAPPQDDNNNALEEVAEENEDADEEVSPESKDSGSQAADTESRDQTDRDDVAEKENLANEVLKFSELCDRCHRPAQTNMKLVKIPYFKEVVIMASVCDHCGNKTSEVKSGSGISPTGRRIVLKLDDPELDLARDVLKSEMCDLQIPELELHVGAGILGGKFTTIEGLLISIKDDMKNNPFFVGDSVDPVKKAAVDKIFNGIDKIMAGELKATFIMDDPSGNSYLQNVYAPDPDPFLEITEYERTFQQNEDLGLNDIKTEGYEND</sequence>
<evidence type="ECO:0000256" key="3">
    <source>
        <dbReference type="ARBA" id="ARBA00022723"/>
    </source>
</evidence>
<feature type="compositionally biased region" description="Acidic residues" evidence="8">
    <location>
        <begin position="229"/>
        <end position="242"/>
    </location>
</feature>
<feature type="compositionally biased region" description="Basic and acidic residues" evidence="8">
    <location>
        <begin position="255"/>
        <end position="266"/>
    </location>
</feature>
<comment type="similarity">
    <text evidence="2">Belongs to the ZPR1 family.</text>
</comment>
<dbReference type="CTD" id="8882"/>
<evidence type="ECO:0000256" key="7">
    <source>
        <dbReference type="ARBA" id="ARBA00023242"/>
    </source>
</evidence>
<dbReference type="PANTHER" id="PTHR10876">
    <property type="entry name" value="ZINC FINGER PROTEIN ZPR1"/>
    <property type="match status" value="1"/>
</dbReference>
<dbReference type="FunFam" id="2.20.25.420:FF:000002">
    <property type="entry name" value="Zinc finger protein ZPR1"/>
    <property type="match status" value="1"/>
</dbReference>
<dbReference type="Pfam" id="PF03367">
    <property type="entry name" value="Zn_ribbon_ZPR1"/>
    <property type="match status" value="2"/>
</dbReference>
<dbReference type="InterPro" id="IPR004457">
    <property type="entry name" value="Znf_ZPR1"/>
</dbReference>
<evidence type="ECO:0000259" key="9">
    <source>
        <dbReference type="SMART" id="SM00709"/>
    </source>
</evidence>
<evidence type="ECO:0000256" key="4">
    <source>
        <dbReference type="ARBA" id="ARBA00022737"/>
    </source>
</evidence>
<dbReference type="InterPro" id="IPR042452">
    <property type="entry name" value="ZPR1_Znf1/2"/>
</dbReference>
<dbReference type="OrthoDB" id="308464at2759"/>
<evidence type="ECO:0000256" key="1">
    <source>
        <dbReference type="ARBA" id="ARBA00004123"/>
    </source>
</evidence>
<protein>
    <submittedName>
        <fullName evidence="11">Zinc finger protein ZPR1</fullName>
    </submittedName>
</protein>
<keyword evidence="5" id="KW-0863">Zinc-finger</keyword>
<accession>A0A8B7N201</accession>
<evidence type="ECO:0000256" key="5">
    <source>
        <dbReference type="ARBA" id="ARBA00022771"/>
    </source>
</evidence>
<evidence type="ECO:0000313" key="10">
    <source>
        <dbReference type="Proteomes" id="UP000694843"/>
    </source>
</evidence>
<dbReference type="InterPro" id="IPR042451">
    <property type="entry name" value="ZPR1_A/B_dom"/>
</dbReference>
<evidence type="ECO:0000256" key="2">
    <source>
        <dbReference type="ARBA" id="ARBA00008354"/>
    </source>
</evidence>
<feature type="region of interest" description="Disordered" evidence="8">
    <location>
        <begin position="200"/>
        <end position="266"/>
    </location>
</feature>
<dbReference type="Proteomes" id="UP000694843">
    <property type="component" value="Unplaced"/>
</dbReference>
<reference evidence="11" key="1">
    <citation type="submission" date="2025-08" db="UniProtKB">
        <authorList>
            <consortium name="RefSeq"/>
        </authorList>
    </citation>
    <scope>IDENTIFICATION</scope>
    <source>
        <tissue evidence="11">Whole organism</tissue>
    </source>
</reference>
<keyword evidence="7" id="KW-0539">Nucleus</keyword>
<dbReference type="Gene3D" id="2.60.120.1040">
    <property type="entry name" value="ZPR1, A/B domain"/>
    <property type="match status" value="2"/>
</dbReference>
<proteinExistence type="inferred from homology"/>
<feature type="domain" description="Zinc finger ZPR1-type" evidence="9">
    <location>
        <begin position="30"/>
        <end position="188"/>
    </location>
</feature>
<dbReference type="KEGG" id="hazt:108665040"/>
<dbReference type="Pfam" id="PF22794">
    <property type="entry name" value="jr-ZPR1"/>
    <property type="match status" value="2"/>
</dbReference>
<keyword evidence="10" id="KW-1185">Reference proteome</keyword>
<dbReference type="GO" id="GO:0008270">
    <property type="term" value="F:zinc ion binding"/>
    <property type="evidence" value="ECO:0007669"/>
    <property type="project" value="UniProtKB-KW"/>
</dbReference>
<dbReference type="SMART" id="SM00709">
    <property type="entry name" value="Zpr1"/>
    <property type="match status" value="2"/>
</dbReference>
<dbReference type="PANTHER" id="PTHR10876:SF0">
    <property type="entry name" value="ZINC FINGER PROTEIN ZPR1"/>
    <property type="match status" value="1"/>
</dbReference>
<dbReference type="Gene3D" id="2.20.25.420">
    <property type="entry name" value="ZPR1, zinc finger domain"/>
    <property type="match status" value="2"/>
</dbReference>
<evidence type="ECO:0000256" key="6">
    <source>
        <dbReference type="ARBA" id="ARBA00022833"/>
    </source>
</evidence>
<dbReference type="FunFam" id="2.60.120.1040:FF:000001">
    <property type="entry name" value="Zinc finger protein ZPR1"/>
    <property type="match status" value="1"/>
</dbReference>
<keyword evidence="3" id="KW-0479">Metal-binding</keyword>
<dbReference type="FunFam" id="2.20.25.420:FF:000001">
    <property type="entry name" value="Zinc finger protein ZPR1"/>
    <property type="match status" value="1"/>
</dbReference>
<dbReference type="RefSeq" id="XP_018007249.1">
    <property type="nucleotide sequence ID" value="XM_018151760.1"/>
</dbReference>
<comment type="subcellular location">
    <subcellularLocation>
        <location evidence="1">Nucleus</location>
    </subcellularLocation>
</comment>
<name>A0A8B7N201_HYAAZ</name>
<dbReference type="InterPro" id="IPR056180">
    <property type="entry name" value="ZPR1_jr_dom"/>
</dbReference>
<gene>
    <name evidence="11" type="primary">LOC108665040</name>
</gene>
<dbReference type="AlphaFoldDB" id="A0A8B7N201"/>
<dbReference type="OMA" id="FREVVIM"/>
<dbReference type="NCBIfam" id="TIGR00310">
    <property type="entry name" value="ZPR1_znf"/>
    <property type="match status" value="2"/>
</dbReference>
<evidence type="ECO:0000313" key="11">
    <source>
        <dbReference type="RefSeq" id="XP_018007249.1"/>
    </source>
</evidence>
<evidence type="ECO:0000256" key="8">
    <source>
        <dbReference type="SAM" id="MobiDB-lite"/>
    </source>
</evidence>
<dbReference type="GO" id="GO:0005634">
    <property type="term" value="C:nucleus"/>
    <property type="evidence" value="ECO:0007669"/>
    <property type="project" value="UniProtKB-SubCell"/>
</dbReference>